<gene>
    <name evidence="1" type="ORF">F0169_02125</name>
</gene>
<evidence type="ECO:0000313" key="1">
    <source>
        <dbReference type="EMBL" id="MPR00976.1"/>
    </source>
</evidence>
<reference evidence="1 2" key="1">
    <citation type="journal article" date="2020" name="Int. J. Syst. Evol. Microbiol.">
        <title>Pseudomonas kitaguniensis sp. nov., a pathogen causing bacterial rot of Welsh onion in Japan.</title>
        <authorList>
            <person name="Sawada H."/>
            <person name="Fujikawa T."/>
            <person name="Nishiwaki Y."/>
            <person name="Horita H."/>
        </authorList>
    </citation>
    <scope>NUCLEOTIDE SEQUENCE [LARGE SCALE GENOMIC DNA]</scope>
    <source>
        <strain evidence="1 2">MAFF 212408</strain>
    </source>
</reference>
<dbReference type="Proteomes" id="UP000326112">
    <property type="component" value="Unassembled WGS sequence"/>
</dbReference>
<evidence type="ECO:0000313" key="2">
    <source>
        <dbReference type="Proteomes" id="UP000326112"/>
    </source>
</evidence>
<protein>
    <submittedName>
        <fullName evidence="1">Uncharacterized protein</fullName>
    </submittedName>
</protein>
<comment type="caution">
    <text evidence="1">The sequence shown here is derived from an EMBL/GenBank/DDBJ whole genome shotgun (WGS) entry which is preliminary data.</text>
</comment>
<accession>A0A5N7KFJ2</accession>
<reference evidence="1 2" key="2">
    <citation type="journal article" date="2023" name="Plant Pathol.">
        <title>Dismantling and reorganizing Pseudomonas marginalis sensu#lato.</title>
        <authorList>
            <person name="Sawada H."/>
            <person name="Fujikawa T."/>
            <person name="Satou M."/>
        </authorList>
    </citation>
    <scope>NUCLEOTIDE SEQUENCE [LARGE SCALE GENOMIC DNA]</scope>
    <source>
        <strain evidence="1 2">MAFF 212408</strain>
    </source>
</reference>
<sequence length="58" mass="6645">MSIYTMSWLVIKSTAWRLFRYLPSGKVRAYQKVIGASLGIEASIDAETATQMYKRMPQ</sequence>
<name>A0A5N7KFJ2_9PSED</name>
<organism evidence="1 2">
    <name type="scientific">Pseudomonas kitaguniensis</name>
    <dbReference type="NCBI Taxonomy" id="2607908"/>
    <lineage>
        <taxon>Bacteria</taxon>
        <taxon>Pseudomonadati</taxon>
        <taxon>Pseudomonadota</taxon>
        <taxon>Gammaproteobacteria</taxon>
        <taxon>Pseudomonadales</taxon>
        <taxon>Pseudomonadaceae</taxon>
        <taxon>Pseudomonas</taxon>
    </lineage>
</organism>
<proteinExistence type="predicted"/>
<keyword evidence="2" id="KW-1185">Reference proteome</keyword>
<dbReference type="EMBL" id="VUAZ01000009">
    <property type="protein sequence ID" value="MPR00976.1"/>
    <property type="molecule type" value="Genomic_DNA"/>
</dbReference>